<dbReference type="Proteomes" id="UP000192639">
    <property type="component" value="Unassembled WGS sequence"/>
</dbReference>
<dbReference type="OrthoDB" id="2195828at2759"/>
<feature type="transmembrane region" description="Helical" evidence="1">
    <location>
        <begin position="143"/>
        <end position="162"/>
    </location>
</feature>
<name>A0A1Y1S8D2_9MICR</name>
<sequence>MFQQVNVILLGIDLILIAFIHKELNSLPPLHKTLSTIMRLNMSRMGCYVILAFLLVAGPLVAITVTIMLTKKQVFSEVKSPLASYAIIYNILLLSYLIRVFKQLFAFYTKLALSDTFYFYIRVAKYNNSLLSYLVQYDMTSSLVMHAAVFVGLFLLVELAVIRRLSTTNAGAWSYVKRNWPAILLVVATLVGYGMVIYHIERGVEIHEISLGTSVSMVFSRFYEALLINALLLYIYAVVITNDL</sequence>
<dbReference type="AlphaFoldDB" id="A0A1Y1S8D2"/>
<keyword evidence="1" id="KW-1133">Transmembrane helix</keyword>
<feature type="transmembrane region" description="Helical" evidence="1">
    <location>
        <begin position="45"/>
        <end position="70"/>
    </location>
</feature>
<evidence type="ECO:0000313" key="3">
    <source>
        <dbReference type="Proteomes" id="UP000192639"/>
    </source>
</evidence>
<organism evidence="2 3">
    <name type="scientific">Enterospora canceri</name>
    <dbReference type="NCBI Taxonomy" id="1081671"/>
    <lineage>
        <taxon>Eukaryota</taxon>
        <taxon>Fungi</taxon>
        <taxon>Fungi incertae sedis</taxon>
        <taxon>Microsporidia</taxon>
        <taxon>Enterocytozoonidae</taxon>
        <taxon>Enterospora</taxon>
    </lineage>
</organism>
<keyword evidence="3" id="KW-1185">Reference proteome</keyword>
<dbReference type="EMBL" id="LWDP01000011">
    <property type="protein sequence ID" value="ORD94711.1"/>
    <property type="molecule type" value="Genomic_DNA"/>
</dbReference>
<feature type="transmembrane region" description="Helical" evidence="1">
    <location>
        <begin position="220"/>
        <end position="239"/>
    </location>
</feature>
<gene>
    <name evidence="2" type="ORF">ECANGB1_153</name>
</gene>
<evidence type="ECO:0000313" key="2">
    <source>
        <dbReference type="EMBL" id="ORD94711.1"/>
    </source>
</evidence>
<keyword evidence="1" id="KW-0472">Membrane</keyword>
<comment type="caution">
    <text evidence="2">The sequence shown here is derived from an EMBL/GenBank/DDBJ whole genome shotgun (WGS) entry which is preliminary data.</text>
</comment>
<protein>
    <submittedName>
        <fullName evidence="2">Uncharacterized protein</fullName>
    </submittedName>
</protein>
<reference evidence="2 3" key="1">
    <citation type="journal article" date="2017" name="Environ. Microbiol.">
        <title>Decay of the glycolytic pathway and adaptation to intranuclear parasitism within Enterocytozoonidae microsporidia.</title>
        <authorList>
            <person name="Wiredu Boakye D."/>
            <person name="Jaroenlak P."/>
            <person name="Prachumwat A."/>
            <person name="Williams T.A."/>
            <person name="Bateman K.S."/>
            <person name="Itsathitphaisarn O."/>
            <person name="Sritunyalucksana K."/>
            <person name="Paszkiewicz K.H."/>
            <person name="Moore K.A."/>
            <person name="Stentiford G.D."/>
            <person name="Williams B.A."/>
        </authorList>
    </citation>
    <scope>NUCLEOTIDE SEQUENCE [LARGE SCALE GENOMIC DNA]</scope>
    <source>
        <strain evidence="2 3">GB1</strain>
    </source>
</reference>
<accession>A0A1Y1S8D2</accession>
<feature type="transmembrane region" description="Helical" evidence="1">
    <location>
        <begin position="82"/>
        <end position="98"/>
    </location>
</feature>
<dbReference type="VEuPathDB" id="MicrosporidiaDB:ECANGB1_153"/>
<evidence type="ECO:0000256" key="1">
    <source>
        <dbReference type="SAM" id="Phobius"/>
    </source>
</evidence>
<feature type="transmembrane region" description="Helical" evidence="1">
    <location>
        <begin position="182"/>
        <end position="200"/>
    </location>
</feature>
<proteinExistence type="predicted"/>
<feature type="transmembrane region" description="Helical" evidence="1">
    <location>
        <begin position="105"/>
        <end position="123"/>
    </location>
</feature>
<keyword evidence="1" id="KW-0812">Transmembrane</keyword>